<sequence>MSEDNLEPLSITQLEPDLWQLQLWFVHAFLIHDDHDGWILIDSGYPVKPGHPNMVVRALDQLGLKTTDITQILITHGHPDHIGNVALVAAQSHAPIWMGAADAGILEKSFPMPPVHQYDGSPGKGCPYFEPAPVTHRIHGDTQIPLAGGITAIETPGHSAGQVAYLWNRHNGILFAADNLINENDDLAIAPGNIDFNQVRHSLEKLSYYEFDKLLVSHGNDLLANASFIYRNLWLPNLIPQTLNSVDSKNYQPQSVNVS</sequence>
<dbReference type="SUPFAM" id="SSF56281">
    <property type="entry name" value="Metallo-hydrolase/oxidoreductase"/>
    <property type="match status" value="1"/>
</dbReference>
<dbReference type="EMBL" id="BCMJ01000002">
    <property type="protein sequence ID" value="GAT18425.1"/>
    <property type="molecule type" value="Genomic_DNA"/>
</dbReference>
<evidence type="ECO:0000313" key="3">
    <source>
        <dbReference type="Proteomes" id="UP000223370"/>
    </source>
</evidence>
<reference evidence="2 3" key="1">
    <citation type="submission" date="2015-11" db="EMBL/GenBank/DDBJ databases">
        <title>Draft genome sequences of new species of the genus Lactobacillus isolated from orchardgrass silage.</title>
        <authorList>
            <person name="Tohno M."/>
            <person name="Tanizawa Y."/>
            <person name="Arita M."/>
        </authorList>
    </citation>
    <scope>NUCLEOTIDE SEQUENCE [LARGE SCALE GENOMIC DNA]</scope>
    <source>
        <strain evidence="2 3">IWT5</strain>
    </source>
</reference>
<keyword evidence="3" id="KW-1185">Reference proteome</keyword>
<dbReference type="InterPro" id="IPR036866">
    <property type="entry name" value="RibonucZ/Hydroxyglut_hydro"/>
</dbReference>
<dbReference type="PANTHER" id="PTHR42951">
    <property type="entry name" value="METALLO-BETA-LACTAMASE DOMAIN-CONTAINING"/>
    <property type="match status" value="1"/>
</dbReference>
<comment type="caution">
    <text evidence="2">The sequence shown here is derived from an EMBL/GenBank/DDBJ whole genome shotgun (WGS) entry which is preliminary data.</text>
</comment>
<gene>
    <name evidence="2" type="ORF">IWT5_00699</name>
</gene>
<dbReference type="CDD" id="cd07721">
    <property type="entry name" value="yflN-like_MBL-fold"/>
    <property type="match status" value="1"/>
</dbReference>
<name>A0A1Z5H5L6_9LACO</name>
<dbReference type="Pfam" id="PF00753">
    <property type="entry name" value="Lactamase_B"/>
    <property type="match status" value="1"/>
</dbReference>
<feature type="domain" description="Metallo-beta-lactamase" evidence="1">
    <location>
        <begin position="25"/>
        <end position="218"/>
    </location>
</feature>
<protein>
    <submittedName>
        <fullName evidence="2">Metallo-beta-lactamase L1</fullName>
        <ecNumber evidence="2">3.5.2.6</ecNumber>
    </submittedName>
</protein>
<evidence type="ECO:0000259" key="1">
    <source>
        <dbReference type="SMART" id="SM00849"/>
    </source>
</evidence>
<keyword evidence="2" id="KW-0378">Hydrolase</keyword>
<proteinExistence type="predicted"/>
<accession>A0A1Z5H5L6</accession>
<evidence type="ECO:0000313" key="2">
    <source>
        <dbReference type="EMBL" id="GAT18425.1"/>
    </source>
</evidence>
<dbReference type="EC" id="3.5.2.6" evidence="2"/>
<dbReference type="SMART" id="SM00849">
    <property type="entry name" value="Lactamase_B"/>
    <property type="match status" value="1"/>
</dbReference>
<dbReference type="InterPro" id="IPR001279">
    <property type="entry name" value="Metallo-B-lactamas"/>
</dbReference>
<dbReference type="AlphaFoldDB" id="A0A1Z5H5L6"/>
<dbReference type="GO" id="GO:0008800">
    <property type="term" value="F:beta-lactamase activity"/>
    <property type="evidence" value="ECO:0007669"/>
    <property type="project" value="UniProtKB-EC"/>
</dbReference>
<organism evidence="2 3">
    <name type="scientific">Secundilactobacillus silagincola</name>
    <dbReference type="NCBI Taxonomy" id="1714681"/>
    <lineage>
        <taxon>Bacteria</taxon>
        <taxon>Bacillati</taxon>
        <taxon>Bacillota</taxon>
        <taxon>Bacilli</taxon>
        <taxon>Lactobacillales</taxon>
        <taxon>Lactobacillaceae</taxon>
        <taxon>Secundilactobacillus</taxon>
    </lineage>
</organism>
<dbReference type="InterPro" id="IPR050855">
    <property type="entry name" value="NDM-1-like"/>
</dbReference>
<dbReference type="Gene3D" id="3.60.15.10">
    <property type="entry name" value="Ribonuclease Z/Hydroxyacylglutathione hydrolase-like"/>
    <property type="match status" value="1"/>
</dbReference>
<dbReference type="Proteomes" id="UP000223370">
    <property type="component" value="Unassembled WGS sequence"/>
</dbReference>
<dbReference type="RefSeq" id="WP_180245644.1">
    <property type="nucleotide sequence ID" value="NZ_BCMJ01000002.1"/>
</dbReference>